<proteinExistence type="predicted"/>
<comment type="caution">
    <text evidence="3">The sequence shown here is derived from an EMBL/GenBank/DDBJ whole genome shotgun (WGS) entry which is preliminary data.</text>
</comment>
<dbReference type="Gene3D" id="3.40.50.1110">
    <property type="entry name" value="SGNH hydrolase"/>
    <property type="match status" value="1"/>
</dbReference>
<feature type="chain" id="PRO_5047475245" description="Carbohydrate esterase family 16 protein" evidence="2">
    <location>
        <begin position="17"/>
        <end position="344"/>
    </location>
</feature>
<evidence type="ECO:0000313" key="3">
    <source>
        <dbReference type="EMBL" id="CAK7275399.1"/>
    </source>
</evidence>
<dbReference type="PANTHER" id="PTHR45648">
    <property type="entry name" value="GDSL LIPASE/ACYLHYDROLASE FAMILY PROTEIN (AFU_ORTHOLOGUE AFUA_4G14700)"/>
    <property type="match status" value="1"/>
</dbReference>
<dbReference type="InterPro" id="IPR036514">
    <property type="entry name" value="SGNH_hydro_sf"/>
</dbReference>
<accession>A0ABP0E5J5</accession>
<dbReference type="InterPro" id="IPR051058">
    <property type="entry name" value="GDSL_Est/Lipase"/>
</dbReference>
<dbReference type="InterPro" id="IPR001087">
    <property type="entry name" value="GDSL"/>
</dbReference>
<sequence>MHLSLSILALASSASALVARSTSSDNSFENLVVFGDSYSDNGRLVYYVAHNASNPPAGELPPQSKVTASGGLTWNQYVQRSIPGLGLYGYASSGAACSNELVPRYLKSINNTFPSVIDNEVPWFKADLAAGNNTLFKNRTAENTVYSLWIGTNDLGSSGFLNDEQVAGTNLTSYVECIWSVFDALYASGGRRFVLLNVAPLHLTPMYRPVSQGGEKKSVTNDTEYSSKMMEYSTSVNTMFDYGMPYQALVKKRWSGSTVTIFNTHQLLTDIYNNPSAYLTAPVNATGWYHHCTSAGCTTPANTTLDNFMFYDDLHPSNKTDSIIAANFIQAVNGTSKYGTTYKS</sequence>
<dbReference type="CDD" id="cd01846">
    <property type="entry name" value="fatty_acyltransferase_like"/>
    <property type="match status" value="1"/>
</dbReference>
<evidence type="ECO:0000313" key="4">
    <source>
        <dbReference type="Proteomes" id="UP001642502"/>
    </source>
</evidence>
<evidence type="ECO:0008006" key="5">
    <source>
        <dbReference type="Google" id="ProtNLM"/>
    </source>
</evidence>
<dbReference type="Pfam" id="PF00657">
    <property type="entry name" value="Lipase_GDSL"/>
    <property type="match status" value="1"/>
</dbReference>
<keyword evidence="4" id="KW-1185">Reference proteome</keyword>
<feature type="signal peptide" evidence="2">
    <location>
        <begin position="1"/>
        <end position="16"/>
    </location>
</feature>
<organism evidence="3 4">
    <name type="scientific">Sporothrix epigloea</name>
    <dbReference type="NCBI Taxonomy" id="1892477"/>
    <lineage>
        <taxon>Eukaryota</taxon>
        <taxon>Fungi</taxon>
        <taxon>Dikarya</taxon>
        <taxon>Ascomycota</taxon>
        <taxon>Pezizomycotina</taxon>
        <taxon>Sordariomycetes</taxon>
        <taxon>Sordariomycetidae</taxon>
        <taxon>Ophiostomatales</taxon>
        <taxon>Ophiostomataceae</taxon>
        <taxon>Sporothrix</taxon>
    </lineage>
</organism>
<keyword evidence="1" id="KW-0378">Hydrolase</keyword>
<name>A0ABP0E5J5_9PEZI</name>
<dbReference type="EMBL" id="CAWUON010000211">
    <property type="protein sequence ID" value="CAK7275399.1"/>
    <property type="molecule type" value="Genomic_DNA"/>
</dbReference>
<evidence type="ECO:0000256" key="1">
    <source>
        <dbReference type="ARBA" id="ARBA00022801"/>
    </source>
</evidence>
<evidence type="ECO:0000256" key="2">
    <source>
        <dbReference type="SAM" id="SignalP"/>
    </source>
</evidence>
<gene>
    <name evidence="3" type="ORF">SEPCBS119000_006674</name>
</gene>
<dbReference type="Proteomes" id="UP001642502">
    <property type="component" value="Unassembled WGS sequence"/>
</dbReference>
<keyword evidence="2" id="KW-0732">Signal</keyword>
<dbReference type="SUPFAM" id="SSF52266">
    <property type="entry name" value="SGNH hydrolase"/>
    <property type="match status" value="1"/>
</dbReference>
<dbReference type="PANTHER" id="PTHR45648:SF22">
    <property type="entry name" value="GDSL LIPASE_ACYLHYDROLASE FAMILY PROTEIN (AFU_ORTHOLOGUE AFUA_4G14700)"/>
    <property type="match status" value="1"/>
</dbReference>
<protein>
    <recommendedName>
        <fullName evidence="5">Carbohydrate esterase family 16 protein</fullName>
    </recommendedName>
</protein>
<reference evidence="3 4" key="1">
    <citation type="submission" date="2024-01" db="EMBL/GenBank/DDBJ databases">
        <authorList>
            <person name="Allen C."/>
            <person name="Tagirdzhanova G."/>
        </authorList>
    </citation>
    <scope>NUCLEOTIDE SEQUENCE [LARGE SCALE GENOMIC DNA]</scope>
    <source>
        <strain evidence="3 4">CBS 119000</strain>
    </source>
</reference>